<comment type="caution">
    <text evidence="2">The sequence shown here is derived from an EMBL/GenBank/DDBJ whole genome shotgun (WGS) entry which is preliminary data.</text>
</comment>
<accession>A0AAW4YQ18</accession>
<reference evidence="2" key="1">
    <citation type="submission" date="2020-05" db="EMBL/GenBank/DDBJ databases">
        <authorList>
            <person name="Wang L."/>
            <person name="Shao Z."/>
        </authorList>
    </citation>
    <scope>NUCLEOTIDE SEQUENCE</scope>
    <source>
        <strain evidence="1">MCCC 1A05748</strain>
        <strain evidence="2">MCCC 1A05776</strain>
    </source>
</reference>
<evidence type="ECO:0008006" key="5">
    <source>
        <dbReference type="Google" id="ProtNLM"/>
    </source>
</evidence>
<gene>
    <name evidence="1" type="ORF">HOP60_01325</name>
    <name evidence="2" type="ORF">HOP61_05630</name>
</gene>
<evidence type="ECO:0000313" key="1">
    <source>
        <dbReference type="EMBL" id="MCE8045367.1"/>
    </source>
</evidence>
<name>A0AAW4YQ18_9GAMM</name>
<organism evidence="2 4">
    <name type="scientific">Billgrantia desiderata</name>
    <dbReference type="NCBI Taxonomy" id="52021"/>
    <lineage>
        <taxon>Bacteria</taxon>
        <taxon>Pseudomonadati</taxon>
        <taxon>Pseudomonadota</taxon>
        <taxon>Gammaproteobacteria</taxon>
        <taxon>Oceanospirillales</taxon>
        <taxon>Halomonadaceae</taxon>
        <taxon>Billgrantia</taxon>
    </lineage>
</organism>
<evidence type="ECO:0000313" key="2">
    <source>
        <dbReference type="EMBL" id="MCE8050767.1"/>
    </source>
</evidence>
<sequence length="119" mass="13710">MASPTPGRPAPNPALDASLPLMEWWSQQWIQGVTPMTRLQLAWMESVSDMMLQEAKFLAALSEAGQQLGHCYDTHGADPEKMKECYEEIAREVADQHMQRLKHVASMPQEFRRRIWEEI</sequence>
<protein>
    <recommendedName>
        <fullName evidence="5">Phasin domain-containing protein</fullName>
    </recommendedName>
</protein>
<evidence type="ECO:0000313" key="3">
    <source>
        <dbReference type="Proteomes" id="UP001320154"/>
    </source>
</evidence>
<dbReference type="EMBL" id="JABFTS010000002">
    <property type="protein sequence ID" value="MCE8050767.1"/>
    <property type="molecule type" value="Genomic_DNA"/>
</dbReference>
<reference evidence="2 3" key="2">
    <citation type="journal article" date="2021" name="Front. Microbiol.">
        <title>Aerobic Denitrification and Heterotrophic Sulfur Oxidation in the Genus Halomonas Revealed by Six Novel Species Characterizations and Genome-Based Analysis.</title>
        <authorList>
            <person name="Wang L."/>
            <person name="Shao Z."/>
        </authorList>
    </citation>
    <scope>NUCLEOTIDE SEQUENCE</scope>
    <source>
        <strain evidence="1 3">MCCC 1A05748</strain>
        <strain evidence="2">MCCC 1A05776</strain>
    </source>
</reference>
<evidence type="ECO:0000313" key="4">
    <source>
        <dbReference type="Proteomes" id="UP001320178"/>
    </source>
</evidence>
<dbReference type="Proteomes" id="UP001320154">
    <property type="component" value="Unassembled WGS sequence"/>
</dbReference>
<dbReference type="EMBL" id="JABFTQ010000001">
    <property type="protein sequence ID" value="MCE8045367.1"/>
    <property type="molecule type" value="Genomic_DNA"/>
</dbReference>
<proteinExistence type="predicted"/>
<dbReference type="RefSeq" id="WP_086508836.1">
    <property type="nucleotide sequence ID" value="NZ_FNVC01000001.1"/>
</dbReference>
<dbReference type="Proteomes" id="UP001320178">
    <property type="component" value="Unassembled WGS sequence"/>
</dbReference>
<dbReference type="AlphaFoldDB" id="A0AAW4YQ18"/>
<keyword evidence="3" id="KW-1185">Reference proteome</keyword>